<dbReference type="RefSeq" id="WP_096240771.1">
    <property type="nucleotide sequence ID" value="NZ_LT907978.1"/>
</dbReference>
<dbReference type="GO" id="GO:0003677">
    <property type="term" value="F:DNA binding"/>
    <property type="evidence" value="ECO:0007669"/>
    <property type="project" value="UniProtKB-KW"/>
</dbReference>
<keyword evidence="1" id="KW-0238">DNA-binding</keyword>
<dbReference type="InterPro" id="IPR036388">
    <property type="entry name" value="WH-like_DNA-bd_sf"/>
</dbReference>
<dbReference type="Proteomes" id="UP000217549">
    <property type="component" value="Chromosome I"/>
</dbReference>
<evidence type="ECO:0000313" key="2">
    <source>
        <dbReference type="Proteomes" id="UP000217549"/>
    </source>
</evidence>
<keyword evidence="2" id="KW-1185">Reference proteome</keyword>
<protein>
    <submittedName>
        <fullName evidence="1">Winged helix-turn-helix DNA-binding domain</fullName>
    </submittedName>
</protein>
<dbReference type="AlphaFoldDB" id="A0A285PXT6"/>
<reference evidence="2" key="1">
    <citation type="submission" date="2017-09" db="EMBL/GenBank/DDBJ databases">
        <authorList>
            <person name="Shetty A S."/>
        </authorList>
    </citation>
    <scope>NUCLEOTIDE SEQUENCE [LARGE SCALE GENOMIC DNA]</scope>
</reference>
<dbReference type="Gene3D" id="1.10.10.10">
    <property type="entry name" value="Winged helix-like DNA-binding domain superfamily/Winged helix DNA-binding domain"/>
    <property type="match status" value="1"/>
</dbReference>
<evidence type="ECO:0000313" key="1">
    <source>
        <dbReference type="EMBL" id="SOB72795.1"/>
    </source>
</evidence>
<name>A0A285PXT6_9FIRM</name>
<dbReference type="KEGG" id="ehl:EHLA_2164"/>
<proteinExistence type="predicted"/>
<organism evidence="1 2">
    <name type="scientific">Anaerobutyricum hallii</name>
    <dbReference type="NCBI Taxonomy" id="39488"/>
    <lineage>
        <taxon>Bacteria</taxon>
        <taxon>Bacillati</taxon>
        <taxon>Bacillota</taxon>
        <taxon>Clostridia</taxon>
        <taxon>Lachnospirales</taxon>
        <taxon>Lachnospiraceae</taxon>
        <taxon>Anaerobutyricum</taxon>
    </lineage>
</organism>
<sequence length="83" mass="9520">MNRSLIKKLWKLGDKQFIDYALSCARLTLRERETVQYLLFDGLTQEQAAEKMDISTRGLQGLWSCSVEKILLVPGTIPYINSL</sequence>
<accession>A0A285PXT6</accession>
<gene>
    <name evidence="1" type="ORF">EHLA_2164</name>
</gene>
<dbReference type="EMBL" id="LT907978">
    <property type="protein sequence ID" value="SOB72795.1"/>
    <property type="molecule type" value="Genomic_DNA"/>
</dbReference>